<evidence type="ECO:0000313" key="2">
    <source>
        <dbReference type="EMBL" id="QDT18184.1"/>
    </source>
</evidence>
<evidence type="ECO:0000256" key="1">
    <source>
        <dbReference type="SAM" id="MobiDB-lite"/>
    </source>
</evidence>
<dbReference type="KEGG" id="acaf:CA12_43250"/>
<feature type="region of interest" description="Disordered" evidence="1">
    <location>
        <begin position="1"/>
        <end position="43"/>
    </location>
</feature>
<evidence type="ECO:0000313" key="3">
    <source>
        <dbReference type="Proteomes" id="UP000318741"/>
    </source>
</evidence>
<dbReference type="AlphaFoldDB" id="A0A517PFR1"/>
<gene>
    <name evidence="2" type="ORF">CA12_43250</name>
</gene>
<dbReference type="EMBL" id="CP036265">
    <property type="protein sequence ID" value="QDT18184.1"/>
    <property type="molecule type" value="Genomic_DNA"/>
</dbReference>
<feature type="compositionally biased region" description="Basic and acidic residues" evidence="1">
    <location>
        <begin position="10"/>
        <end position="23"/>
    </location>
</feature>
<name>A0A517PFR1_9PLAN</name>
<keyword evidence="3" id="KW-1185">Reference proteome</keyword>
<reference evidence="2 3" key="1">
    <citation type="submission" date="2019-02" db="EMBL/GenBank/DDBJ databases">
        <title>Deep-cultivation of Planctomycetes and their phenomic and genomic characterization uncovers novel biology.</title>
        <authorList>
            <person name="Wiegand S."/>
            <person name="Jogler M."/>
            <person name="Boedeker C."/>
            <person name="Pinto D."/>
            <person name="Vollmers J."/>
            <person name="Rivas-Marin E."/>
            <person name="Kohn T."/>
            <person name="Peeters S.H."/>
            <person name="Heuer A."/>
            <person name="Rast P."/>
            <person name="Oberbeckmann S."/>
            <person name="Bunk B."/>
            <person name="Jeske O."/>
            <person name="Meyerdierks A."/>
            <person name="Storesund J.E."/>
            <person name="Kallscheuer N."/>
            <person name="Luecker S."/>
            <person name="Lage O.M."/>
            <person name="Pohl T."/>
            <person name="Merkel B.J."/>
            <person name="Hornburger P."/>
            <person name="Mueller R.-W."/>
            <person name="Bruemmer F."/>
            <person name="Labrenz M."/>
            <person name="Spormann A.M."/>
            <person name="Op den Camp H."/>
            <person name="Overmann J."/>
            <person name="Amann R."/>
            <person name="Jetten M.S.M."/>
            <person name="Mascher T."/>
            <person name="Medema M.H."/>
            <person name="Devos D.P."/>
            <person name="Kaster A.-K."/>
            <person name="Ovreas L."/>
            <person name="Rohde M."/>
            <person name="Galperin M.Y."/>
            <person name="Jogler C."/>
        </authorList>
    </citation>
    <scope>NUCLEOTIDE SEQUENCE [LARGE SCALE GENOMIC DNA]</scope>
    <source>
        <strain evidence="2 3">CA12</strain>
    </source>
</reference>
<proteinExistence type="predicted"/>
<feature type="compositionally biased region" description="Low complexity" evidence="1">
    <location>
        <begin position="113"/>
        <end position="124"/>
    </location>
</feature>
<feature type="compositionally biased region" description="Low complexity" evidence="1">
    <location>
        <begin position="159"/>
        <end position="172"/>
    </location>
</feature>
<sequence>MAAARPPQQSRDDGPSQADRGEHDEGEMASYEVGAGVPSADDAARRPFLRAVLSDGTRTLLDEEGDREVVVHDRFARLDAGLPPLPAPNDDADAENLSPAPFVHRPSAPPARPAAAERAAGESSPAERPEGEPSFAERSGDQAGRSSWQHLAPPPPRPVVLSRPTPAEEPATPAEPAPPAVAATRIVPDPEPPPRDREPRSVVSFFAEDDEDDEPRSVDFESAADQLTEPVTDRYAPSNAEDEDDEPQPTATRFDATASDDEDDDAPPPKPNPPWRRSIFRAFSG</sequence>
<feature type="region of interest" description="Disordered" evidence="1">
    <location>
        <begin position="77"/>
        <end position="285"/>
    </location>
</feature>
<accession>A0A517PFR1</accession>
<dbReference type="RefSeq" id="WP_145361147.1">
    <property type="nucleotide sequence ID" value="NZ_CP036265.1"/>
</dbReference>
<dbReference type="Proteomes" id="UP000318741">
    <property type="component" value="Chromosome"/>
</dbReference>
<organism evidence="2 3">
    <name type="scientific">Alienimonas californiensis</name>
    <dbReference type="NCBI Taxonomy" id="2527989"/>
    <lineage>
        <taxon>Bacteria</taxon>
        <taxon>Pseudomonadati</taxon>
        <taxon>Planctomycetota</taxon>
        <taxon>Planctomycetia</taxon>
        <taxon>Planctomycetales</taxon>
        <taxon>Planctomycetaceae</taxon>
        <taxon>Alienimonas</taxon>
    </lineage>
</organism>
<protein>
    <submittedName>
        <fullName evidence="2">Uncharacterized protein</fullName>
    </submittedName>
</protein>